<name>A0A0S4TV78_RALSL</name>
<dbReference type="EMBL" id="CP039340">
    <property type="protein sequence ID" value="QCX52181.1"/>
    <property type="molecule type" value="Genomic_DNA"/>
</dbReference>
<evidence type="ECO:0000313" key="3">
    <source>
        <dbReference type="EMBL" id="QCX52181.1"/>
    </source>
</evidence>
<protein>
    <submittedName>
        <fullName evidence="2">Putative signal peptide protein</fullName>
    </submittedName>
</protein>
<keyword evidence="1" id="KW-0732">Signal</keyword>
<evidence type="ECO:0000313" key="4">
    <source>
        <dbReference type="Proteomes" id="UP000310553"/>
    </source>
</evidence>
<dbReference type="EMBL" id="LN899819">
    <property type="protein sequence ID" value="CUV13453.1"/>
    <property type="molecule type" value="Genomic_DNA"/>
</dbReference>
<dbReference type="Proteomes" id="UP000310553">
    <property type="component" value="Plasmid pUW386"/>
</dbReference>
<reference evidence="3 4" key="2">
    <citation type="submission" date="2019-04" db="EMBL/GenBank/DDBJ databases">
        <title>Complete Genome of UW386 and Higher Quality Genome of UW700.</title>
        <authorList>
            <person name="Jacobs J."/>
            <person name="Perez A."/>
            <person name="Steidl O."/>
            <person name="Allen C."/>
        </authorList>
    </citation>
    <scope>NUCLEOTIDE SEQUENCE [LARGE SCALE GENOMIC DNA]</scope>
    <source>
        <strain evidence="3 4">UW386</strain>
        <plasmid evidence="4">puw386</plasmid>
        <plasmid evidence="3">pUW386</plasmid>
    </source>
</reference>
<feature type="signal peptide" evidence="1">
    <location>
        <begin position="1"/>
        <end position="21"/>
    </location>
</feature>
<geneLocation type="plasmid" evidence="3">
    <name>pUW386</name>
</geneLocation>
<evidence type="ECO:0000313" key="2">
    <source>
        <dbReference type="EMBL" id="CUV13453.1"/>
    </source>
</evidence>
<evidence type="ECO:0000256" key="1">
    <source>
        <dbReference type="SAM" id="SignalP"/>
    </source>
</evidence>
<feature type="chain" id="PRO_5041043643" evidence="1">
    <location>
        <begin position="22"/>
        <end position="222"/>
    </location>
</feature>
<accession>A0A0S4TV78</accession>
<organism evidence="2">
    <name type="scientific">Ralstonia solanacearum</name>
    <name type="common">Pseudomonas solanacearum</name>
    <dbReference type="NCBI Taxonomy" id="305"/>
    <lineage>
        <taxon>Bacteria</taxon>
        <taxon>Pseudomonadati</taxon>
        <taxon>Pseudomonadota</taxon>
        <taxon>Betaproteobacteria</taxon>
        <taxon>Burkholderiales</taxon>
        <taxon>Burkholderiaceae</taxon>
        <taxon>Ralstonia</taxon>
        <taxon>Ralstonia solanacearum species complex</taxon>
    </lineage>
</organism>
<geneLocation type="plasmid" evidence="4">
    <name>puw386</name>
</geneLocation>
<reference evidence="2" key="1">
    <citation type="submission" date="2015-10" db="EMBL/GenBank/DDBJ databases">
        <authorList>
            <person name="Gilbert D.G."/>
        </authorList>
    </citation>
    <scope>NUCLEOTIDE SEQUENCE</scope>
    <source>
        <strain evidence="2">Phyl III-seqv23</strain>
    </source>
</reference>
<sequence length="222" mass="24717">MLRNRIVATTAAIIFPLPTFAAEFTFPPGSAVSGRSVAQLSTAWWQWAMSIPQETSPLRDSTGANCGTAQQGAVWFLAGGFGSSKFRRTCVIPANRPVFFPVVNMLYYPARGNDTYTCGQAKAAAALNNESAIDLFVELNGVALQDVKRYRVASDKCFDIFERIQPEQRPYKAYPSASDGYWILLKPLQRGRYTLKFGGRYNRESSAYGHMVQDIEYELIAQ</sequence>
<keyword evidence="3" id="KW-0614">Plasmid</keyword>
<gene>
    <name evidence="3" type="ORF">E7Z57_20850</name>
    <name evidence="2" type="ORF">RUN39_v1_590011</name>
</gene>
<dbReference type="AlphaFoldDB" id="A0A0S4TV78"/>
<proteinExistence type="predicted"/>